<keyword evidence="2" id="KW-0812">Transmembrane</keyword>
<feature type="transmembrane region" description="Helical" evidence="2">
    <location>
        <begin position="42"/>
        <end position="65"/>
    </location>
</feature>
<accession>A0A4C1XJP9</accession>
<keyword evidence="2" id="KW-0472">Membrane</keyword>
<organism evidence="3 4">
    <name type="scientific">Eumeta variegata</name>
    <name type="common">Bagworm moth</name>
    <name type="synonym">Eumeta japonica</name>
    <dbReference type="NCBI Taxonomy" id="151549"/>
    <lineage>
        <taxon>Eukaryota</taxon>
        <taxon>Metazoa</taxon>
        <taxon>Ecdysozoa</taxon>
        <taxon>Arthropoda</taxon>
        <taxon>Hexapoda</taxon>
        <taxon>Insecta</taxon>
        <taxon>Pterygota</taxon>
        <taxon>Neoptera</taxon>
        <taxon>Endopterygota</taxon>
        <taxon>Lepidoptera</taxon>
        <taxon>Glossata</taxon>
        <taxon>Ditrysia</taxon>
        <taxon>Tineoidea</taxon>
        <taxon>Psychidae</taxon>
        <taxon>Oiketicinae</taxon>
        <taxon>Eumeta</taxon>
    </lineage>
</organism>
<keyword evidence="4" id="KW-1185">Reference proteome</keyword>
<evidence type="ECO:0000313" key="4">
    <source>
        <dbReference type="Proteomes" id="UP000299102"/>
    </source>
</evidence>
<evidence type="ECO:0000256" key="2">
    <source>
        <dbReference type="SAM" id="Phobius"/>
    </source>
</evidence>
<sequence>MLRRIEDGGSCDINGVCDEFEDKRICDCCRVLEFRGTSRSSAAYIFTITIYIFALKFMFIIGWRVPYGESAKGQRVEGRPRPRRAPSRSKNLYF</sequence>
<dbReference type="EMBL" id="BGZK01000841">
    <property type="protein sequence ID" value="GBP62435.1"/>
    <property type="molecule type" value="Genomic_DNA"/>
</dbReference>
<name>A0A4C1XJP9_EUMVA</name>
<dbReference type="Proteomes" id="UP000299102">
    <property type="component" value="Unassembled WGS sequence"/>
</dbReference>
<gene>
    <name evidence="3" type="ORF">EVAR_3137_1</name>
</gene>
<dbReference type="AlphaFoldDB" id="A0A4C1XJP9"/>
<evidence type="ECO:0000313" key="3">
    <source>
        <dbReference type="EMBL" id="GBP62435.1"/>
    </source>
</evidence>
<feature type="region of interest" description="Disordered" evidence="1">
    <location>
        <begin position="70"/>
        <end position="94"/>
    </location>
</feature>
<evidence type="ECO:0000256" key="1">
    <source>
        <dbReference type="SAM" id="MobiDB-lite"/>
    </source>
</evidence>
<keyword evidence="2" id="KW-1133">Transmembrane helix</keyword>
<proteinExistence type="predicted"/>
<reference evidence="3 4" key="1">
    <citation type="journal article" date="2019" name="Commun. Biol.">
        <title>The bagworm genome reveals a unique fibroin gene that provides high tensile strength.</title>
        <authorList>
            <person name="Kono N."/>
            <person name="Nakamura H."/>
            <person name="Ohtoshi R."/>
            <person name="Tomita M."/>
            <person name="Numata K."/>
            <person name="Arakawa K."/>
        </authorList>
    </citation>
    <scope>NUCLEOTIDE SEQUENCE [LARGE SCALE GENOMIC DNA]</scope>
</reference>
<protein>
    <submittedName>
        <fullName evidence="3">Uncharacterized protein</fullName>
    </submittedName>
</protein>
<comment type="caution">
    <text evidence="3">The sequence shown here is derived from an EMBL/GenBank/DDBJ whole genome shotgun (WGS) entry which is preliminary data.</text>
</comment>